<keyword evidence="2" id="KW-1185">Reference proteome</keyword>
<name>A0A6N6VYR6_9BACT</name>
<dbReference type="AlphaFoldDB" id="A0A6N6VYR6"/>
<reference evidence="1 2" key="1">
    <citation type="submission" date="2019-10" db="EMBL/GenBank/DDBJ databases">
        <title>New species of Slilvanegrellaceae.</title>
        <authorList>
            <person name="Pitt A."/>
            <person name="Hahn M.W."/>
        </authorList>
    </citation>
    <scope>NUCLEOTIDE SEQUENCE [LARGE SCALE GENOMIC DNA]</scope>
    <source>
        <strain evidence="1 2">SP-Ram-0.45-NSY-1</strain>
    </source>
</reference>
<proteinExistence type="predicted"/>
<accession>A0A6N6VYR6</accession>
<protein>
    <submittedName>
        <fullName evidence="1">Uncharacterized protein</fullName>
    </submittedName>
</protein>
<organism evidence="1 2">
    <name type="scientific">Silvanigrella paludirubra</name>
    <dbReference type="NCBI Taxonomy" id="2499159"/>
    <lineage>
        <taxon>Bacteria</taxon>
        <taxon>Pseudomonadati</taxon>
        <taxon>Bdellovibrionota</taxon>
        <taxon>Oligoflexia</taxon>
        <taxon>Silvanigrellales</taxon>
        <taxon>Silvanigrellaceae</taxon>
        <taxon>Silvanigrella</taxon>
    </lineage>
</organism>
<dbReference type="OrthoDB" id="5294916at2"/>
<dbReference type="Proteomes" id="UP000437748">
    <property type="component" value="Unassembled WGS sequence"/>
</dbReference>
<evidence type="ECO:0000313" key="1">
    <source>
        <dbReference type="EMBL" id="KAB8040336.1"/>
    </source>
</evidence>
<gene>
    <name evidence="1" type="ORF">GCL60_00025</name>
</gene>
<sequence length="130" mass="15596">MYLNSHFRISGWLLPCGNWIECKPWEHIKSAKDIPYIIENKNKNRELQTLWDHPDEELLRAELAKIGMVKVCYYHIDADYLTHSQLKKLQDLYTISPLDEEIEFIGKIRIKIQVRLFLKIKDPDRLNKLF</sequence>
<evidence type="ECO:0000313" key="2">
    <source>
        <dbReference type="Proteomes" id="UP000437748"/>
    </source>
</evidence>
<dbReference type="RefSeq" id="WP_153417850.1">
    <property type="nucleotide sequence ID" value="NZ_WFLM01000001.1"/>
</dbReference>
<dbReference type="EMBL" id="WFLM01000001">
    <property type="protein sequence ID" value="KAB8040336.1"/>
    <property type="molecule type" value="Genomic_DNA"/>
</dbReference>
<comment type="caution">
    <text evidence="1">The sequence shown here is derived from an EMBL/GenBank/DDBJ whole genome shotgun (WGS) entry which is preliminary data.</text>
</comment>